<keyword evidence="3" id="KW-0862">Zinc</keyword>
<dbReference type="Proteomes" id="UP001516400">
    <property type="component" value="Unassembled WGS sequence"/>
</dbReference>
<dbReference type="PROSITE" id="PS50950">
    <property type="entry name" value="ZF_THAP"/>
    <property type="match status" value="1"/>
</dbReference>
<keyword evidence="4 5" id="KW-0238">DNA-binding</keyword>
<feature type="domain" description="THAP-type" evidence="6">
    <location>
        <begin position="1"/>
        <end position="80"/>
    </location>
</feature>
<dbReference type="AlphaFoldDB" id="A0ABD2NIA8"/>
<sequence>MVNCAAFGCKSHSQKKVLGITFHRFPRDPRKKALWIKNINNPDWSPTIYDRICSLHFERRFFYETDLRKRLLGEAVPTIFPDRSGYLQSKKKRMTKNLGIKLSKLTMKLLKNLCRSQVFI</sequence>
<dbReference type="SMART" id="SM00980">
    <property type="entry name" value="THAP"/>
    <property type="match status" value="1"/>
</dbReference>
<dbReference type="Gene3D" id="6.20.210.20">
    <property type="entry name" value="THAP domain"/>
    <property type="match status" value="1"/>
</dbReference>
<accession>A0ABD2NIA8</accession>
<evidence type="ECO:0000256" key="5">
    <source>
        <dbReference type="PROSITE-ProRule" id="PRU00309"/>
    </source>
</evidence>
<evidence type="ECO:0000256" key="4">
    <source>
        <dbReference type="ARBA" id="ARBA00023125"/>
    </source>
</evidence>
<organism evidence="7 8">
    <name type="scientific">Cryptolaemus montrouzieri</name>
    <dbReference type="NCBI Taxonomy" id="559131"/>
    <lineage>
        <taxon>Eukaryota</taxon>
        <taxon>Metazoa</taxon>
        <taxon>Ecdysozoa</taxon>
        <taxon>Arthropoda</taxon>
        <taxon>Hexapoda</taxon>
        <taxon>Insecta</taxon>
        <taxon>Pterygota</taxon>
        <taxon>Neoptera</taxon>
        <taxon>Endopterygota</taxon>
        <taxon>Coleoptera</taxon>
        <taxon>Polyphaga</taxon>
        <taxon>Cucujiformia</taxon>
        <taxon>Coccinelloidea</taxon>
        <taxon>Coccinellidae</taxon>
        <taxon>Scymninae</taxon>
        <taxon>Scymnini</taxon>
        <taxon>Cryptolaemus</taxon>
    </lineage>
</organism>
<gene>
    <name evidence="7" type="ORF">HHI36_013757</name>
</gene>
<dbReference type="SUPFAM" id="SSF57716">
    <property type="entry name" value="Glucocorticoid receptor-like (DNA-binding domain)"/>
    <property type="match status" value="1"/>
</dbReference>
<dbReference type="InterPro" id="IPR038441">
    <property type="entry name" value="THAP_Znf_sf"/>
</dbReference>
<proteinExistence type="predicted"/>
<dbReference type="EMBL" id="JABFTP020000103">
    <property type="protein sequence ID" value="KAL3278436.1"/>
    <property type="molecule type" value="Genomic_DNA"/>
</dbReference>
<keyword evidence="1" id="KW-0479">Metal-binding</keyword>
<dbReference type="PANTHER" id="PTHR46600">
    <property type="entry name" value="THAP DOMAIN-CONTAINING"/>
    <property type="match status" value="1"/>
</dbReference>
<reference evidence="7 8" key="1">
    <citation type="journal article" date="2021" name="BMC Biol.">
        <title>Horizontally acquired antibacterial genes associated with adaptive radiation of ladybird beetles.</title>
        <authorList>
            <person name="Li H.S."/>
            <person name="Tang X.F."/>
            <person name="Huang Y.H."/>
            <person name="Xu Z.Y."/>
            <person name="Chen M.L."/>
            <person name="Du X.Y."/>
            <person name="Qiu B.Y."/>
            <person name="Chen P.T."/>
            <person name="Zhang W."/>
            <person name="Slipinski A."/>
            <person name="Escalona H.E."/>
            <person name="Waterhouse R.M."/>
            <person name="Zwick A."/>
            <person name="Pang H."/>
        </authorList>
    </citation>
    <scope>NUCLEOTIDE SEQUENCE [LARGE SCALE GENOMIC DNA]</scope>
    <source>
        <strain evidence="7">SYSU2018</strain>
    </source>
</reference>
<dbReference type="InterPro" id="IPR026516">
    <property type="entry name" value="THAP1/10"/>
</dbReference>
<evidence type="ECO:0000256" key="3">
    <source>
        <dbReference type="ARBA" id="ARBA00022833"/>
    </source>
</evidence>
<evidence type="ECO:0000259" key="6">
    <source>
        <dbReference type="PROSITE" id="PS50950"/>
    </source>
</evidence>
<evidence type="ECO:0000256" key="2">
    <source>
        <dbReference type="ARBA" id="ARBA00022771"/>
    </source>
</evidence>
<dbReference type="PANTHER" id="PTHR46600:SF11">
    <property type="entry name" value="THAP DOMAIN-CONTAINING PROTEIN 10"/>
    <property type="match status" value="1"/>
</dbReference>
<keyword evidence="8" id="KW-1185">Reference proteome</keyword>
<dbReference type="SMART" id="SM00692">
    <property type="entry name" value="DM3"/>
    <property type="match status" value="1"/>
</dbReference>
<evidence type="ECO:0000313" key="7">
    <source>
        <dbReference type="EMBL" id="KAL3278436.1"/>
    </source>
</evidence>
<dbReference type="GO" id="GO:0003677">
    <property type="term" value="F:DNA binding"/>
    <property type="evidence" value="ECO:0007669"/>
    <property type="project" value="UniProtKB-UniRule"/>
</dbReference>
<evidence type="ECO:0000256" key="1">
    <source>
        <dbReference type="ARBA" id="ARBA00022723"/>
    </source>
</evidence>
<evidence type="ECO:0000313" key="8">
    <source>
        <dbReference type="Proteomes" id="UP001516400"/>
    </source>
</evidence>
<dbReference type="GO" id="GO:0008270">
    <property type="term" value="F:zinc ion binding"/>
    <property type="evidence" value="ECO:0007669"/>
    <property type="project" value="UniProtKB-KW"/>
</dbReference>
<dbReference type="InterPro" id="IPR006612">
    <property type="entry name" value="THAP_Znf"/>
</dbReference>
<protein>
    <recommendedName>
        <fullName evidence="6">THAP-type domain-containing protein</fullName>
    </recommendedName>
</protein>
<comment type="caution">
    <text evidence="7">The sequence shown here is derived from an EMBL/GenBank/DDBJ whole genome shotgun (WGS) entry which is preliminary data.</text>
</comment>
<name>A0ABD2NIA8_9CUCU</name>
<dbReference type="Pfam" id="PF05485">
    <property type="entry name" value="THAP"/>
    <property type="match status" value="1"/>
</dbReference>
<keyword evidence="2 5" id="KW-0863">Zinc-finger</keyword>